<dbReference type="InterPro" id="IPR049163">
    <property type="entry name" value="Pif1-like_2B_dom"/>
</dbReference>
<feature type="region of interest" description="Disordered" evidence="2">
    <location>
        <begin position="930"/>
        <end position="1068"/>
    </location>
</feature>
<dbReference type="Pfam" id="PF21530">
    <property type="entry name" value="Pif1_2B_dom"/>
    <property type="match status" value="1"/>
</dbReference>
<evidence type="ECO:0000259" key="3">
    <source>
        <dbReference type="Pfam" id="PF05970"/>
    </source>
</evidence>
<dbReference type="InterPro" id="IPR027417">
    <property type="entry name" value="P-loop_NTPase"/>
</dbReference>
<evidence type="ECO:0000256" key="2">
    <source>
        <dbReference type="SAM" id="MobiDB-lite"/>
    </source>
</evidence>
<evidence type="ECO:0000259" key="5">
    <source>
        <dbReference type="Pfam" id="PF21530"/>
    </source>
</evidence>
<keyword evidence="1" id="KW-0227">DNA damage</keyword>
<dbReference type="InterPro" id="IPR038765">
    <property type="entry name" value="Papain-like_cys_pep_sf"/>
</dbReference>
<dbReference type="GO" id="GO:0043139">
    <property type="term" value="F:5'-3' DNA helicase activity"/>
    <property type="evidence" value="ECO:0007669"/>
    <property type="project" value="UniProtKB-EC"/>
</dbReference>
<feature type="compositionally biased region" description="Basic residues" evidence="2">
    <location>
        <begin position="17"/>
        <end position="28"/>
    </location>
</feature>
<keyword evidence="1" id="KW-0547">Nucleotide-binding</keyword>
<dbReference type="GO" id="GO:0005524">
    <property type="term" value="F:ATP binding"/>
    <property type="evidence" value="ECO:0007669"/>
    <property type="project" value="UniProtKB-KW"/>
</dbReference>
<feature type="compositionally biased region" description="Basic and acidic residues" evidence="2">
    <location>
        <begin position="964"/>
        <end position="989"/>
    </location>
</feature>
<feature type="region of interest" description="Disordered" evidence="2">
    <location>
        <begin position="558"/>
        <end position="617"/>
    </location>
</feature>
<feature type="region of interest" description="Disordered" evidence="2">
    <location>
        <begin position="223"/>
        <end position="258"/>
    </location>
</feature>
<dbReference type="PANTHER" id="PTHR10492">
    <property type="match status" value="1"/>
</dbReference>
<sequence length="2247" mass="253818">MADTHQPPESAPPTPKKGGRPPKVKGARKCSQATVARLKREKAQWKRQATVEEASQLVAVADQVEDMEVDLVDDGSSLNVEMEALAVSSKEDSRMQSAETGNKPTNMVESAAGNTGSTVYSLSTGTVVNNGKPRDDDLRQQQSRIVQKRKIQKPPIIATPSPVPKKRNMNEHDLLCADESIQRTNQLEASNSVQPSGDAVNNGPSLPSNVEVITSVEPVIPSAAPAMLNDPDDDLSSNSSFTSNDDDIYGSEHSDALEDESVASVEDGDMGMSLDFEVKLQKGHIPDETEETTDFVVDNDPNPVYHHDPDANYELETEELYFELGPACKDKALLFPDPVYRNDIELMAFLTTMALFAVKSAQMWHGIGVLDSMIASVTGFRAHPARNYMRGYNEHPDIIFHPCFSSPMATSIQESRRRVGHWYLMVFFVKTNQVTIYDSLVNPMDPNADVDSSYRARCHDISEYLFEAKYLDMMPEYVKFAPNAYNKQVDGTNCGVHVARIAESIAFTGFTTALHPFHIREECARMLQTCIEIYRDDGCLRAWPATLQSLAFPLPAGNAVPTKTLAPKETTTKPKKKKRPKTKAAAIQDPVPPSTTKSDVPKTPSKPDVRRSSRITTQKLTREIDQLVYDQEQERKGRAAKKNDIAKGRKSADVLPSACHFGGMDKRCFDCDAFLWEREPPNRCCGFGTIPVEPFQQYPTEMEKVFKDPEFLAHIRAFNTMMAMIIVSSNIQRQMDVFLVCGEFKYNVGDILPAKDTVPRYEQNYIYDTDTAVENRLTDAARFGIDPVKYCDKEIVERLEKILRRHHPLAGEYAYAAELYRKQVEVAASEGRDPERYYLVWQPRKPTDQECIPTDGHHIGQYCKPAAQNTVFRLWKSDGNDVPQKSLMIAVDKKGQKREIPYYSAQIDAAAYPLMFIYGEQGWRTEMPKRIPNENTTATSTSAPAPRKAQSAKQTRKPSKKSRKEVNDADGDKTYRNRDQRLLKDEVPRRVTRQSKVSIPASQPAVPKRKKTKGVPLTAASMTPSSIPFPDPSSTTKECDSLPPEDSSLTSPVNSEGDDDVDDSPLTNPYVSMRGFHMARMYDRTDREKLIFHPVTGCRKLTSVYITDIFLRCERQKLDKLEAVQENLERRSDRYQPLRNTLERLKKQDPKLKDKKIGKIIKLSRQLRGSPADMRSRYQNGVAINVRVGKGKSDLFVTFTGNPQWPEIQDNLRKHYNPPEKWTDRPDLVNRVFLLYAKEFLHDVLVVGVLGKVIAYNYSVEHQKRGMPHIHLLIVLSKKDRKRLRKAKGLDDLLSAELPEYPEDDGTEQVRRLRAYRELVEKMYIHHPGRCAEFCGINKKQPHLCNKRYPKPFNETTITNATGYAELKRPNNGRHVPSKLKGKPFPLTNQYVVPHNRYLALKYGCHINVEDVHNIRSIKYIYKYSFKGHDRGFVKAVKALGKGIDPDTIDYNEIALYRSSRVLGAAEADMRLRTGLPITKCSHAVEVLPIHLPAEHNVSFFDGSSEAQLAELVENDGVAEDSAPVSQLTAYFSTVRDECQVPAYLNDPSRACNLKYIKMPEQYTWNKKQGWKRRVVNRKVIGRVVTVYPSNRERYSLRELLSNRAGVKSFEDLRTVNGQIYGSFEKAAYALGLFLDDRHFESTMREAISVLMPNKCRLTFALLIVFSKPENPAAMLQQFLPELINKRPEAMPFAERERRALAHIASILHHHGIVMTDVDLPAVTDAELQRAIADDYADEEYNADIDGNIAYGQLNDEQHRFVDRVFEAVENPDVHRLFFLQGSGGTGKTFVYNTLIRRLRHQGRRVLPVASTGVAAIMLHGGQTVHSAFRLPIDFDELRSLSAQDVRAAIATRIDVLIWDEAPMQNHLIMRTVDNMLRDWTGNKLRPFGGKVVILGGDFKQVLPVIPGGKIHDSYAASLLSCETFVNNFAVYTLTHNMRAQKDPDFASWLYKVGCGEDRTFDTRPGRAGQTVLTLPEQIVSRSKRDAMDFVYPPSVFDPTMPIEEYQTCVEKCAIVTPTNALVDTYNALIVSKLPSQVRRYQATNWLYKTAQTEEDELRPVMPSEVMEVFEENGFASQNLLLKVRSVVMLTRNLCVRSGLCNGTRMIVMDMKEHIIVCRVITGPMSGSIFAVPKVEHVHDDAKDDTFPPFVRLQFPLRPAFAISINKAQGQTLSRVAIMLDSPCFAHGQLYVALSRARCSADVRVFVPDRDFIRDGRTRIAITQNVVYREVIQAVQTNMQQLFATIP</sequence>
<protein>
    <recommendedName>
        <fullName evidence="1">ATP-dependent DNA helicase</fullName>
        <ecNumber evidence="1">5.6.2.3</ecNumber>
    </recommendedName>
</protein>
<dbReference type="WBParaSite" id="Pan_g19641.t1">
    <property type="protein sequence ID" value="Pan_g19641.t1"/>
    <property type="gene ID" value="Pan_g19641"/>
</dbReference>
<dbReference type="Gene3D" id="3.40.395.10">
    <property type="entry name" value="Adenoviral Proteinase, Chain A"/>
    <property type="match status" value="1"/>
</dbReference>
<dbReference type="GO" id="GO:0000723">
    <property type="term" value="P:telomere maintenance"/>
    <property type="evidence" value="ECO:0007669"/>
    <property type="project" value="InterPro"/>
</dbReference>
<dbReference type="InterPro" id="IPR025476">
    <property type="entry name" value="Helitron_helicase-like"/>
</dbReference>
<dbReference type="GO" id="GO:0016787">
    <property type="term" value="F:hydrolase activity"/>
    <property type="evidence" value="ECO:0007669"/>
    <property type="project" value="UniProtKB-KW"/>
</dbReference>
<proteinExistence type="inferred from homology"/>
<keyword evidence="1" id="KW-0378">Hydrolase</keyword>
<keyword evidence="6" id="KW-1185">Reference proteome</keyword>
<dbReference type="GO" id="GO:0006310">
    <property type="term" value="P:DNA recombination"/>
    <property type="evidence" value="ECO:0007669"/>
    <property type="project" value="UniProtKB-KW"/>
</dbReference>
<dbReference type="Proteomes" id="UP000492821">
    <property type="component" value="Unassembled WGS sequence"/>
</dbReference>
<feature type="domain" description="DNA helicase Pif1-like 2B" evidence="5">
    <location>
        <begin position="2071"/>
        <end position="2110"/>
    </location>
</feature>
<feature type="domain" description="Helitron helicase-like" evidence="4">
    <location>
        <begin position="1081"/>
        <end position="1274"/>
    </location>
</feature>
<feature type="compositionally biased region" description="Polar residues" evidence="2">
    <location>
        <begin position="95"/>
        <end position="129"/>
    </location>
</feature>
<feature type="compositionally biased region" description="Polar residues" evidence="2">
    <location>
        <begin position="1020"/>
        <end position="1036"/>
    </location>
</feature>
<evidence type="ECO:0000313" key="7">
    <source>
        <dbReference type="WBParaSite" id="Pan_g19641.t1"/>
    </source>
</evidence>
<dbReference type="Pfam" id="PF05970">
    <property type="entry name" value="PIF1"/>
    <property type="match status" value="1"/>
</dbReference>
<feature type="compositionally biased region" description="Basic residues" evidence="2">
    <location>
        <begin position="954"/>
        <end position="963"/>
    </location>
</feature>
<organism evidence="6 7">
    <name type="scientific">Panagrellus redivivus</name>
    <name type="common">Microworm</name>
    <dbReference type="NCBI Taxonomy" id="6233"/>
    <lineage>
        <taxon>Eukaryota</taxon>
        <taxon>Metazoa</taxon>
        <taxon>Ecdysozoa</taxon>
        <taxon>Nematoda</taxon>
        <taxon>Chromadorea</taxon>
        <taxon>Rhabditida</taxon>
        <taxon>Tylenchina</taxon>
        <taxon>Panagrolaimomorpha</taxon>
        <taxon>Panagrolaimoidea</taxon>
        <taxon>Panagrolaimidae</taxon>
        <taxon>Panagrellus</taxon>
    </lineage>
</organism>
<accession>A0A7E4VEY3</accession>
<feature type="compositionally biased region" description="Low complexity" evidence="2">
    <location>
        <begin position="936"/>
        <end position="946"/>
    </location>
</feature>
<reference evidence="6" key="1">
    <citation type="journal article" date="2013" name="Genetics">
        <title>The draft genome and transcriptome of Panagrellus redivivus are shaped by the harsh demands of a free-living lifestyle.</title>
        <authorList>
            <person name="Srinivasan J."/>
            <person name="Dillman A.R."/>
            <person name="Macchietto M.G."/>
            <person name="Heikkinen L."/>
            <person name="Lakso M."/>
            <person name="Fracchia K.M."/>
            <person name="Antoshechkin I."/>
            <person name="Mortazavi A."/>
            <person name="Wong G."/>
            <person name="Sternberg P.W."/>
        </authorList>
    </citation>
    <scope>NUCLEOTIDE SEQUENCE [LARGE SCALE GENOMIC DNA]</scope>
    <source>
        <strain evidence="6">MT8872</strain>
    </source>
</reference>
<dbReference type="SUPFAM" id="SSF52540">
    <property type="entry name" value="P-loop containing nucleoside triphosphate hydrolases"/>
    <property type="match status" value="2"/>
</dbReference>
<feature type="domain" description="DNA helicase Pif1-like DEAD-box helicase" evidence="3">
    <location>
        <begin position="1753"/>
        <end position="1958"/>
    </location>
</feature>
<feature type="compositionally biased region" description="Basic residues" evidence="2">
    <location>
        <begin position="573"/>
        <end position="582"/>
    </location>
</feature>
<comment type="similarity">
    <text evidence="1">Belongs to the helicase family.</text>
</comment>
<keyword evidence="1" id="KW-0233">DNA recombination</keyword>
<feature type="region of interest" description="Disordered" evidence="2">
    <location>
        <begin position="1"/>
        <end position="36"/>
    </location>
</feature>
<dbReference type="CDD" id="cd18809">
    <property type="entry name" value="SF1_C_RecD"/>
    <property type="match status" value="1"/>
</dbReference>
<dbReference type="GO" id="GO:0006281">
    <property type="term" value="P:DNA repair"/>
    <property type="evidence" value="ECO:0007669"/>
    <property type="project" value="UniProtKB-KW"/>
</dbReference>
<dbReference type="Pfam" id="PF14214">
    <property type="entry name" value="Helitron_like_N"/>
    <property type="match status" value="1"/>
</dbReference>
<keyword evidence="1" id="KW-0234">DNA repair</keyword>
<dbReference type="InterPro" id="IPR010285">
    <property type="entry name" value="DNA_helicase_pif1-like_DEAD"/>
</dbReference>
<dbReference type="PANTHER" id="PTHR10492:SF57">
    <property type="entry name" value="ATP-DEPENDENT DNA HELICASE"/>
    <property type="match status" value="1"/>
</dbReference>
<dbReference type="Gene3D" id="3.40.50.300">
    <property type="entry name" value="P-loop containing nucleotide triphosphate hydrolases"/>
    <property type="match status" value="1"/>
</dbReference>
<name>A0A7E4VEY3_PANRE</name>
<comment type="cofactor">
    <cofactor evidence="1">
        <name>Mg(2+)</name>
        <dbReference type="ChEBI" id="CHEBI:18420"/>
    </cofactor>
</comment>
<reference evidence="7" key="2">
    <citation type="submission" date="2020-10" db="UniProtKB">
        <authorList>
            <consortium name="WormBaseParasite"/>
        </authorList>
    </citation>
    <scope>IDENTIFICATION</scope>
</reference>
<keyword evidence="1" id="KW-0347">Helicase</keyword>
<dbReference type="EC" id="5.6.2.3" evidence="1"/>
<evidence type="ECO:0000256" key="1">
    <source>
        <dbReference type="RuleBase" id="RU363044"/>
    </source>
</evidence>
<keyword evidence="1" id="KW-0067">ATP-binding</keyword>
<feature type="region of interest" description="Disordered" evidence="2">
    <location>
        <begin position="87"/>
        <end position="168"/>
    </location>
</feature>
<evidence type="ECO:0000313" key="6">
    <source>
        <dbReference type="Proteomes" id="UP000492821"/>
    </source>
</evidence>
<evidence type="ECO:0000259" key="4">
    <source>
        <dbReference type="Pfam" id="PF14214"/>
    </source>
</evidence>
<comment type="catalytic activity">
    <reaction evidence="1">
        <text>ATP + H2O = ADP + phosphate + H(+)</text>
        <dbReference type="Rhea" id="RHEA:13065"/>
        <dbReference type="ChEBI" id="CHEBI:15377"/>
        <dbReference type="ChEBI" id="CHEBI:15378"/>
        <dbReference type="ChEBI" id="CHEBI:30616"/>
        <dbReference type="ChEBI" id="CHEBI:43474"/>
        <dbReference type="ChEBI" id="CHEBI:456216"/>
        <dbReference type="EC" id="5.6.2.3"/>
    </reaction>
</comment>
<dbReference type="SUPFAM" id="SSF54001">
    <property type="entry name" value="Cysteine proteinases"/>
    <property type="match status" value="1"/>
</dbReference>